<evidence type="ECO:0000256" key="6">
    <source>
        <dbReference type="ARBA" id="ARBA00023136"/>
    </source>
</evidence>
<dbReference type="EMBL" id="CP007790">
    <property type="protein sequence ID" value="AJK70016.1"/>
    <property type="molecule type" value="Genomic_DNA"/>
</dbReference>
<evidence type="ECO:0000256" key="7">
    <source>
        <dbReference type="ARBA" id="ARBA00038076"/>
    </source>
</evidence>
<evidence type="ECO:0000256" key="3">
    <source>
        <dbReference type="ARBA" id="ARBA00022475"/>
    </source>
</evidence>
<keyword evidence="5 8" id="KW-1133">Transmembrane helix</keyword>
<dbReference type="InterPro" id="IPR025857">
    <property type="entry name" value="MacB_PCD"/>
</dbReference>
<accession>A0A0B6TZ85</accession>
<evidence type="ECO:0008006" key="13">
    <source>
        <dbReference type="Google" id="ProtNLM"/>
    </source>
</evidence>
<dbReference type="Pfam" id="PF12704">
    <property type="entry name" value="MacB_PCD"/>
    <property type="match status" value="1"/>
</dbReference>
<evidence type="ECO:0000313" key="11">
    <source>
        <dbReference type="EMBL" id="AJK70016.1"/>
    </source>
</evidence>
<feature type="transmembrane region" description="Helical" evidence="8">
    <location>
        <begin position="307"/>
        <end position="332"/>
    </location>
</feature>
<keyword evidence="2" id="KW-0813">Transport</keyword>
<protein>
    <recommendedName>
        <fullName evidence="13">ABC transporter permease</fullName>
    </recommendedName>
</protein>
<keyword evidence="4 8" id="KW-0812">Transmembrane</keyword>
<comment type="subcellular location">
    <subcellularLocation>
        <location evidence="1">Cell membrane</location>
        <topology evidence="1">Multi-pass membrane protein</topology>
    </subcellularLocation>
</comment>
<organism evidence="11 12">
    <name type="scientific">Corynebacterium marinum DSM 44953</name>
    <dbReference type="NCBI Taxonomy" id="1224162"/>
    <lineage>
        <taxon>Bacteria</taxon>
        <taxon>Bacillati</taxon>
        <taxon>Actinomycetota</taxon>
        <taxon>Actinomycetes</taxon>
        <taxon>Mycobacteriales</taxon>
        <taxon>Corynebacteriaceae</taxon>
        <taxon>Corynebacterium</taxon>
    </lineage>
</organism>
<feature type="transmembrane region" description="Helical" evidence="8">
    <location>
        <begin position="273"/>
        <end position="295"/>
    </location>
</feature>
<sequence>MFLGIREITHARGRFTLIGAVVGLLTLLLVMLTGLTGGLGAQNTSALSALDPDRYVFASQEPSFTESTVSPADVDAWEGVDGVDAVTPVGFTQTRLEAGKTSAVAVVGLPAGHRIPGGATVPAGGVVLSESLADTPGDAVLLGGREVPVAGTAADEYHSHSPVVWVDTQTWRAVSHAPDDVSGTVLAVDGGLDGAGWEAASAATGMRAETVSGAFTGLASHQSEQGSLRAMQGFLYVISALVTVSFLTVWTIQRTRDLAILRALGASPRYLGADALGQAALVLAAGVSAGALAGWALGTAAGQAVPFLLSTATVLYPALGIWALGLVGALLATRRVAGIDPLDALGGNA</sequence>
<gene>
    <name evidence="11" type="ORF">B840_12240</name>
</gene>
<evidence type="ECO:0000256" key="8">
    <source>
        <dbReference type="SAM" id="Phobius"/>
    </source>
</evidence>
<dbReference type="InterPro" id="IPR003838">
    <property type="entry name" value="ABC3_permease_C"/>
</dbReference>
<evidence type="ECO:0000256" key="4">
    <source>
        <dbReference type="ARBA" id="ARBA00022692"/>
    </source>
</evidence>
<evidence type="ECO:0000259" key="10">
    <source>
        <dbReference type="Pfam" id="PF12704"/>
    </source>
</evidence>
<feature type="domain" description="MacB-like periplasmic core" evidence="10">
    <location>
        <begin position="16"/>
        <end position="191"/>
    </location>
</feature>
<keyword evidence="12" id="KW-1185">Reference proteome</keyword>
<reference evidence="11 12" key="1">
    <citation type="submission" date="2014-05" db="EMBL/GenBank/DDBJ databases">
        <title>Complete genome sequence of Corynebacterium marinum DSM 44953.</title>
        <authorList>
            <person name="Schaffert L."/>
            <person name="Albersmeier A."/>
            <person name="Kalinowski J."/>
            <person name="Ruckert C."/>
        </authorList>
    </citation>
    <scope>NUCLEOTIDE SEQUENCE [LARGE SCALE GENOMIC DNA]</scope>
    <source>
        <strain evidence="11 12">DSM 44953</strain>
    </source>
</reference>
<dbReference type="AlphaFoldDB" id="A0A0B6TZ85"/>
<dbReference type="Pfam" id="PF02687">
    <property type="entry name" value="FtsX"/>
    <property type="match status" value="1"/>
</dbReference>
<dbReference type="HOGENOM" id="CLU_060907_0_0_11"/>
<dbReference type="GO" id="GO:0005886">
    <property type="term" value="C:plasma membrane"/>
    <property type="evidence" value="ECO:0007669"/>
    <property type="project" value="UniProtKB-SubCell"/>
</dbReference>
<dbReference type="RefSeq" id="WP_042622339.1">
    <property type="nucleotide sequence ID" value="NZ_CP007790.1"/>
</dbReference>
<dbReference type="KEGG" id="cmq:B840_12240"/>
<evidence type="ECO:0000256" key="5">
    <source>
        <dbReference type="ARBA" id="ARBA00022989"/>
    </source>
</evidence>
<dbReference type="PANTHER" id="PTHR43738:SF1">
    <property type="entry name" value="HEMIN TRANSPORT SYSTEM PERMEASE PROTEIN HRTB-RELATED"/>
    <property type="match status" value="1"/>
</dbReference>
<keyword evidence="3" id="KW-1003">Cell membrane</keyword>
<feature type="transmembrane region" description="Helical" evidence="8">
    <location>
        <begin position="233"/>
        <end position="252"/>
    </location>
</feature>
<comment type="similarity">
    <text evidence="7">Belongs to the ABC-4 integral membrane protein family.</text>
</comment>
<feature type="domain" description="ABC3 transporter permease C-terminal" evidence="9">
    <location>
        <begin position="234"/>
        <end position="341"/>
    </location>
</feature>
<dbReference type="Proteomes" id="UP000031928">
    <property type="component" value="Chromosome"/>
</dbReference>
<name>A0A0B6TZ85_9CORY</name>
<evidence type="ECO:0000256" key="2">
    <source>
        <dbReference type="ARBA" id="ARBA00022448"/>
    </source>
</evidence>
<evidence type="ECO:0000313" key="12">
    <source>
        <dbReference type="Proteomes" id="UP000031928"/>
    </source>
</evidence>
<dbReference type="OrthoDB" id="5242186at2"/>
<evidence type="ECO:0000259" key="9">
    <source>
        <dbReference type="Pfam" id="PF02687"/>
    </source>
</evidence>
<proteinExistence type="inferred from homology"/>
<keyword evidence="6 8" id="KW-0472">Membrane</keyword>
<dbReference type="PANTHER" id="PTHR43738">
    <property type="entry name" value="ABC TRANSPORTER, MEMBRANE PROTEIN"/>
    <property type="match status" value="1"/>
</dbReference>
<evidence type="ECO:0000256" key="1">
    <source>
        <dbReference type="ARBA" id="ARBA00004651"/>
    </source>
</evidence>
<dbReference type="InterPro" id="IPR051125">
    <property type="entry name" value="ABC-4/HrtB_transporter"/>
</dbReference>
<dbReference type="STRING" id="1224162.B840_12240"/>